<evidence type="ECO:0000259" key="2">
    <source>
        <dbReference type="PROSITE" id="PS51471"/>
    </source>
</evidence>
<dbReference type="InterPro" id="IPR032857">
    <property type="entry name" value="ALKBH4"/>
</dbReference>
<gene>
    <name evidence="3" type="ORF">FUG_LOCUS324030</name>
</gene>
<dbReference type="CDD" id="cd12148">
    <property type="entry name" value="fungal_TF_MHR"/>
    <property type="match status" value="1"/>
</dbReference>
<organism evidence="3">
    <name type="scientific">Gibberella zeae</name>
    <name type="common">Wheat head blight fungus</name>
    <name type="synonym">Fusarium graminearum</name>
    <dbReference type="NCBI Taxonomy" id="5518"/>
    <lineage>
        <taxon>Eukaryota</taxon>
        <taxon>Fungi</taxon>
        <taxon>Dikarya</taxon>
        <taxon>Ascomycota</taxon>
        <taxon>Pezizomycotina</taxon>
        <taxon>Sordariomycetes</taxon>
        <taxon>Hypocreomycetidae</taxon>
        <taxon>Hypocreales</taxon>
        <taxon>Nectriaceae</taxon>
        <taxon>Fusarium</taxon>
    </lineage>
</organism>
<dbReference type="SMART" id="SM00906">
    <property type="entry name" value="Fungal_trans"/>
    <property type="match status" value="1"/>
</dbReference>
<proteinExistence type="predicted"/>
<dbReference type="InterPro" id="IPR005123">
    <property type="entry name" value="Oxoglu/Fe-dep_dioxygenase_dom"/>
</dbReference>
<dbReference type="PROSITE" id="PS51471">
    <property type="entry name" value="FE2OG_OXY"/>
    <property type="match status" value="1"/>
</dbReference>
<sequence length="762" mass="88151">DVTFVLRRSTSVTQRNPNVPTVTYTESCVYVHQEHPPFKKLLFIDTRESNNDRIASSTRLGTVEPDQRATTSNQTVPFPLPPTEEVKIYMNNYFGIFNTGMPLFDPLEFQTYFGQNTSENIKEYCQETESRCIANAKSAISKFVCEPPTVLNLQITLGLALVLMADQDPQSASNLIGMAVKMIYGLKLHLPSNRTVHYHTRHHHERIFWIAYIIDRDLSLITSEPYLLRDDEIGLNIKDIMCSEGTGNVRNDYYETIEILEPRAELAQIQGKLYDLVRSLKASKFSLTQKRSVEERLYRMLREWHKHLYEPRIDKNMYPGKPEELESRSHRLHEALLHLAYYRCLYSVANLSVSNRDWMQKLNDFSDRYNDGEDTSALTSTTPLLPWNWRHLADSARWCENVVLDPIQLGDQVLNCYVTIQLQMASPMISLPVCEATVTVLAAHLITLPVRDLEETFPSDDDFIELKEMENDEYRLRGAIQHYGKFLHGIKDPQVLVHYNMFKELVSKAGQTVRIFFDNTTSEFWDARNNGHTEGADPEIKPSGIFMQQDFVTPEHEQKLVHIFENELEWPTRPGRLSLHYGYTFSYKTFGIDEETPFKPFPDWLVPLLPTTEGRPPDQVCLQQYAAGTGIPPHVDTHGPFDQLYSLSLGSALMMQFANKEKGEKIEVDLLPRSMMQMSGDSRLHWTHGIKSRKTDTLPDGTVRLRQLRWSLTYRWLRPGAECECGNEKLCDTAQRRNGVEREYRWKQYEEDAKKDEKVKAV</sequence>
<dbReference type="PANTHER" id="PTHR12463">
    <property type="entry name" value="OXYGENASE-RELATED"/>
    <property type="match status" value="1"/>
</dbReference>
<dbReference type="SUPFAM" id="SSF51197">
    <property type="entry name" value="Clavaminate synthase-like"/>
    <property type="match status" value="1"/>
</dbReference>
<evidence type="ECO:0000313" key="3">
    <source>
        <dbReference type="EMBL" id="VIO59013.1"/>
    </source>
</evidence>
<keyword evidence="1" id="KW-0539">Nucleus</keyword>
<name>A0A4E9DKV8_GIBZA</name>
<accession>A0A4E9DKV8</accession>
<dbReference type="InterPro" id="IPR007219">
    <property type="entry name" value="XnlR_reg_dom"/>
</dbReference>
<dbReference type="GO" id="GO:0016491">
    <property type="term" value="F:oxidoreductase activity"/>
    <property type="evidence" value="ECO:0007669"/>
    <property type="project" value="TreeGrafter"/>
</dbReference>
<feature type="non-terminal residue" evidence="3">
    <location>
        <position position="1"/>
    </location>
</feature>
<dbReference type="PANTHER" id="PTHR12463:SF1">
    <property type="entry name" value="2-OXOGLUTARATE AND FE-DEPENDENT OXYGENASE FAMILY PROTEIN"/>
    <property type="match status" value="1"/>
</dbReference>
<dbReference type="GO" id="GO:0032451">
    <property type="term" value="F:demethylase activity"/>
    <property type="evidence" value="ECO:0007669"/>
    <property type="project" value="TreeGrafter"/>
</dbReference>
<dbReference type="GO" id="GO:0070988">
    <property type="term" value="P:demethylation"/>
    <property type="evidence" value="ECO:0007669"/>
    <property type="project" value="InterPro"/>
</dbReference>
<dbReference type="Pfam" id="PF13532">
    <property type="entry name" value="2OG-FeII_Oxy_2"/>
    <property type="match status" value="1"/>
</dbReference>
<feature type="domain" description="Fe2OG dioxygenase" evidence="2">
    <location>
        <begin position="616"/>
        <end position="718"/>
    </location>
</feature>
<dbReference type="GO" id="GO:0008270">
    <property type="term" value="F:zinc ion binding"/>
    <property type="evidence" value="ECO:0007669"/>
    <property type="project" value="InterPro"/>
</dbReference>
<evidence type="ECO:0000256" key="1">
    <source>
        <dbReference type="ARBA" id="ARBA00023242"/>
    </source>
</evidence>
<dbReference type="GO" id="GO:0003677">
    <property type="term" value="F:DNA binding"/>
    <property type="evidence" value="ECO:0007669"/>
    <property type="project" value="InterPro"/>
</dbReference>
<dbReference type="EMBL" id="CAAKMV010000136">
    <property type="protein sequence ID" value="VIO59013.1"/>
    <property type="molecule type" value="Genomic_DNA"/>
</dbReference>
<dbReference type="InterPro" id="IPR027450">
    <property type="entry name" value="AlkB-like"/>
</dbReference>
<dbReference type="Pfam" id="PF04082">
    <property type="entry name" value="Fungal_trans"/>
    <property type="match status" value="1"/>
</dbReference>
<dbReference type="AlphaFoldDB" id="A0A4E9DKV8"/>
<reference evidence="3" key="1">
    <citation type="submission" date="2019-04" db="EMBL/GenBank/DDBJ databases">
        <authorList>
            <person name="Melise S."/>
            <person name="Noan J."/>
            <person name="Okalmin O."/>
        </authorList>
    </citation>
    <scope>NUCLEOTIDE SEQUENCE</scope>
    <source>
        <strain evidence="3">FN9</strain>
    </source>
</reference>
<dbReference type="InterPro" id="IPR037151">
    <property type="entry name" value="AlkB-like_sf"/>
</dbReference>
<dbReference type="Gene3D" id="2.60.120.590">
    <property type="entry name" value="Alpha-ketoglutarate-dependent dioxygenase AlkB-like"/>
    <property type="match status" value="1"/>
</dbReference>
<protein>
    <recommendedName>
        <fullName evidence="2">Fe2OG dioxygenase domain-containing protein</fullName>
    </recommendedName>
</protein>
<dbReference type="GO" id="GO:0006351">
    <property type="term" value="P:DNA-templated transcription"/>
    <property type="evidence" value="ECO:0007669"/>
    <property type="project" value="InterPro"/>
</dbReference>